<protein>
    <submittedName>
        <fullName evidence="1">Uncharacterized protein</fullName>
    </submittedName>
</protein>
<reference evidence="1" key="1">
    <citation type="submission" date="2019-02" db="EMBL/GenBank/DDBJ databases">
        <authorList>
            <person name="Gruber-Vodicka R. H."/>
            <person name="Seah K. B. B."/>
        </authorList>
    </citation>
    <scope>NUCLEOTIDE SEQUENCE</scope>
    <source>
        <strain evidence="1">BECK_BZ125</strain>
    </source>
</reference>
<evidence type="ECO:0000313" key="1">
    <source>
        <dbReference type="EMBL" id="VFK39033.1"/>
    </source>
</evidence>
<gene>
    <name evidence="1" type="ORF">BECKTC1821E_GA0114239_100391</name>
</gene>
<name>A0A450YC45_9GAMM</name>
<sequence>MKRTGCSKSKDEVIEENAKALTEKEHISASRQDSNGVFLARASEFFPKLEPFVAMALDFPRSCYSQRLTGTRKVAGEGACGMCLVEEGMMRFPSTAWKTAHGYRGMPGVETKKPYS</sequence>
<dbReference type="AlphaFoldDB" id="A0A450YC45"/>
<accession>A0A450YC45</accession>
<organism evidence="1">
    <name type="scientific">Candidatus Kentrum sp. TC</name>
    <dbReference type="NCBI Taxonomy" id="2126339"/>
    <lineage>
        <taxon>Bacteria</taxon>
        <taxon>Pseudomonadati</taxon>
        <taxon>Pseudomonadota</taxon>
        <taxon>Gammaproteobacteria</taxon>
        <taxon>Candidatus Kentrum</taxon>
    </lineage>
</organism>
<dbReference type="EMBL" id="CAADFT010000003">
    <property type="protein sequence ID" value="VFK39033.1"/>
    <property type="molecule type" value="Genomic_DNA"/>
</dbReference>
<proteinExistence type="predicted"/>